<dbReference type="InterPro" id="IPR012677">
    <property type="entry name" value="Nucleotide-bd_a/b_plait_sf"/>
</dbReference>
<dbReference type="GO" id="GO:0005634">
    <property type="term" value="C:nucleus"/>
    <property type="evidence" value="ECO:0000318"/>
    <property type="project" value="GO_Central"/>
</dbReference>
<keyword evidence="6" id="KW-1185">Reference proteome</keyword>
<evidence type="ECO:0000313" key="5">
    <source>
        <dbReference type="EnsemblPlants" id="KQK91357"/>
    </source>
</evidence>
<dbReference type="EnsemblPlants" id="KQK91357">
    <property type="protein sequence ID" value="KQK91357"/>
    <property type="gene ID" value="SETIT_036042mg"/>
</dbReference>
<dbReference type="GO" id="GO:0003729">
    <property type="term" value="F:mRNA binding"/>
    <property type="evidence" value="ECO:0000318"/>
    <property type="project" value="GO_Central"/>
</dbReference>
<dbReference type="EMBL" id="AGNK02006032">
    <property type="status" value="NOT_ANNOTATED_CDS"/>
    <property type="molecule type" value="Genomic_DNA"/>
</dbReference>
<proteinExistence type="predicted"/>
<reference evidence="6" key="1">
    <citation type="journal article" date="2012" name="Nat. Biotechnol.">
        <title>Reference genome sequence of the model plant Setaria.</title>
        <authorList>
            <person name="Bennetzen J.L."/>
            <person name="Schmutz J."/>
            <person name="Wang H."/>
            <person name="Percifield R."/>
            <person name="Hawkins J."/>
            <person name="Pontaroli A.C."/>
            <person name="Estep M."/>
            <person name="Feng L."/>
            <person name="Vaughn J.N."/>
            <person name="Grimwood J."/>
            <person name="Jenkins J."/>
            <person name="Barry K."/>
            <person name="Lindquist E."/>
            <person name="Hellsten U."/>
            <person name="Deshpande S."/>
            <person name="Wang X."/>
            <person name="Wu X."/>
            <person name="Mitros T."/>
            <person name="Triplett J."/>
            <person name="Yang X."/>
            <person name="Ye C.Y."/>
            <person name="Mauro-Herrera M."/>
            <person name="Wang L."/>
            <person name="Li P."/>
            <person name="Sharma M."/>
            <person name="Sharma R."/>
            <person name="Ronald P.C."/>
            <person name="Panaud O."/>
            <person name="Kellogg E.A."/>
            <person name="Brutnell T.P."/>
            <person name="Doust A.N."/>
            <person name="Tuskan G.A."/>
            <person name="Rokhsar D."/>
            <person name="Devos K.M."/>
        </authorList>
    </citation>
    <scope>NUCLEOTIDE SEQUENCE [LARGE SCALE GENOMIC DNA]</scope>
    <source>
        <strain evidence="6">cv. Yugu1</strain>
    </source>
</reference>
<protein>
    <recommendedName>
        <fullName evidence="4">RRM domain-containing protein</fullName>
    </recommendedName>
</protein>
<dbReference type="FunFam" id="3.30.70.330:FF:000440">
    <property type="entry name" value="Putative RNA-binding protein ARP1"/>
    <property type="match status" value="1"/>
</dbReference>
<feature type="region of interest" description="Disordered" evidence="3">
    <location>
        <begin position="245"/>
        <end position="264"/>
    </location>
</feature>
<feature type="compositionally biased region" description="Pro residues" evidence="3">
    <location>
        <begin position="200"/>
        <end position="228"/>
    </location>
</feature>
<dbReference type="Gene3D" id="3.30.70.330">
    <property type="match status" value="1"/>
</dbReference>
<dbReference type="SUPFAM" id="SSF54928">
    <property type="entry name" value="RNA-binding domain, RBD"/>
    <property type="match status" value="1"/>
</dbReference>
<evidence type="ECO:0000256" key="2">
    <source>
        <dbReference type="PROSITE-ProRule" id="PRU00176"/>
    </source>
</evidence>
<dbReference type="InterPro" id="IPR035979">
    <property type="entry name" value="RBD_domain_sf"/>
</dbReference>
<dbReference type="eggNOG" id="KOG0149">
    <property type="taxonomic scope" value="Eukaryota"/>
</dbReference>
<keyword evidence="1 2" id="KW-0694">RNA-binding</keyword>
<feature type="region of interest" description="Disordered" evidence="3">
    <location>
        <begin position="70"/>
        <end position="92"/>
    </location>
</feature>
<dbReference type="InterPro" id="IPR000504">
    <property type="entry name" value="RRM_dom"/>
</dbReference>
<dbReference type="SMART" id="SM00360">
    <property type="entry name" value="RRM"/>
    <property type="match status" value="1"/>
</dbReference>
<dbReference type="PANTHER" id="PTHR11176:SF57">
    <property type="entry name" value="PROTEIN BOULE"/>
    <property type="match status" value="1"/>
</dbReference>
<dbReference type="HOGENOM" id="CLU_048669_2_1_1"/>
<dbReference type="AlphaFoldDB" id="K4AAY5"/>
<dbReference type="Proteomes" id="UP000004995">
    <property type="component" value="Unassembled WGS sequence"/>
</dbReference>
<feature type="compositionally biased region" description="Pro residues" evidence="3">
    <location>
        <begin position="250"/>
        <end position="260"/>
    </location>
</feature>
<feature type="domain" description="RRM" evidence="4">
    <location>
        <begin position="118"/>
        <end position="195"/>
    </location>
</feature>
<dbReference type="InParanoid" id="K4AAY5"/>
<dbReference type="STRING" id="4555.K4AAY5"/>
<evidence type="ECO:0000256" key="3">
    <source>
        <dbReference type="SAM" id="MobiDB-lite"/>
    </source>
</evidence>
<dbReference type="OMA" id="PQEGSKN"/>
<evidence type="ECO:0000256" key="1">
    <source>
        <dbReference type="ARBA" id="ARBA00022884"/>
    </source>
</evidence>
<dbReference type="Gramene" id="KQK91357">
    <property type="protein sequence ID" value="KQK91357"/>
    <property type="gene ID" value="SETIT_036042mg"/>
</dbReference>
<dbReference type="PANTHER" id="PTHR11176">
    <property type="entry name" value="BOULE-RELATED"/>
    <property type="match status" value="1"/>
</dbReference>
<evidence type="ECO:0000259" key="4">
    <source>
        <dbReference type="PROSITE" id="PS50102"/>
    </source>
</evidence>
<organism evidence="5 6">
    <name type="scientific">Setaria italica</name>
    <name type="common">Foxtail millet</name>
    <name type="synonym">Panicum italicum</name>
    <dbReference type="NCBI Taxonomy" id="4555"/>
    <lineage>
        <taxon>Eukaryota</taxon>
        <taxon>Viridiplantae</taxon>
        <taxon>Streptophyta</taxon>
        <taxon>Embryophyta</taxon>
        <taxon>Tracheophyta</taxon>
        <taxon>Spermatophyta</taxon>
        <taxon>Magnoliopsida</taxon>
        <taxon>Liliopsida</taxon>
        <taxon>Poales</taxon>
        <taxon>Poaceae</taxon>
        <taxon>PACMAD clade</taxon>
        <taxon>Panicoideae</taxon>
        <taxon>Panicodae</taxon>
        <taxon>Paniceae</taxon>
        <taxon>Cenchrinae</taxon>
        <taxon>Setaria</taxon>
    </lineage>
</organism>
<accession>K4AAY5</accession>
<evidence type="ECO:0000313" key="6">
    <source>
        <dbReference type="Proteomes" id="UP000004995"/>
    </source>
</evidence>
<dbReference type="FunCoup" id="K4AAY5">
    <property type="interactions" value="961"/>
</dbReference>
<name>K4AAY5_SETIT</name>
<reference evidence="5" key="2">
    <citation type="submission" date="2018-08" db="UniProtKB">
        <authorList>
            <consortium name="EnsemblPlants"/>
        </authorList>
    </citation>
    <scope>IDENTIFICATION</scope>
    <source>
        <strain evidence="5">Yugu1</strain>
    </source>
</reference>
<feature type="region of interest" description="Disordered" evidence="3">
    <location>
        <begin position="193"/>
        <end position="233"/>
    </location>
</feature>
<sequence length="393" mass="41593">MVNHAWREKTTCRPFLLQLQSCRAAGEGQRETMRPQVAGAEANCGQARGPGGRLGVALLRLLPHLHSTPRAHLADLPSRRTQRRGPAGKAMTMMAPQPQPLPLAQPPAAAAFGDTTLTKVFVGGLAWETHKDTLREHFERYGDILEAVIISDKLTGRSKGYGFVTFKEADAAKKACEDATPVINGRRANCNLASLGAKPRPQPPHLLRPSPPATPAPHAPALPSPHQPAPAIAVGSRGVSPVPWYYHPSTTPPPPPPPPAAHYAHGAHQQYHGVLPFYPAATTYGYSPNYVADLSYNAKLGQAAAAAAGTAGSYMQGHFTYPAAQGGMVAPNGMMPVYPFYHYQYHGSQGLGVPAAHFFPPASAAAVATVPAIMSKPTVMAPPPKVEQVTGCS</sequence>
<dbReference type="Pfam" id="PF00076">
    <property type="entry name" value="RRM_1"/>
    <property type="match status" value="1"/>
</dbReference>
<dbReference type="PROSITE" id="PS50102">
    <property type="entry name" value="RRM"/>
    <property type="match status" value="1"/>
</dbReference>